<dbReference type="EMBL" id="QJKJ01001596">
    <property type="protein sequence ID" value="RDY06869.1"/>
    <property type="molecule type" value="Genomic_DNA"/>
</dbReference>
<reference evidence="1" key="1">
    <citation type="submission" date="2018-05" db="EMBL/GenBank/DDBJ databases">
        <title>Draft genome of Mucuna pruriens seed.</title>
        <authorList>
            <person name="Nnadi N.E."/>
            <person name="Vos R."/>
            <person name="Hasami M.H."/>
            <person name="Devisetty U.K."/>
            <person name="Aguiy J.C."/>
        </authorList>
    </citation>
    <scope>NUCLEOTIDE SEQUENCE [LARGE SCALE GENOMIC DNA]</scope>
    <source>
        <strain evidence="1">JCA_2017</strain>
    </source>
</reference>
<protein>
    <submittedName>
        <fullName evidence="1">Uncharacterized protein</fullName>
    </submittedName>
</protein>
<feature type="non-terminal residue" evidence="1">
    <location>
        <position position="1"/>
    </location>
</feature>
<evidence type="ECO:0000313" key="1">
    <source>
        <dbReference type="EMBL" id="RDY06869.1"/>
    </source>
</evidence>
<dbReference type="OrthoDB" id="1932348at2759"/>
<accession>A0A371HVQ3</accession>
<dbReference type="AlphaFoldDB" id="A0A371HVQ3"/>
<organism evidence="1 2">
    <name type="scientific">Mucuna pruriens</name>
    <name type="common">Velvet bean</name>
    <name type="synonym">Dolichos pruriens</name>
    <dbReference type="NCBI Taxonomy" id="157652"/>
    <lineage>
        <taxon>Eukaryota</taxon>
        <taxon>Viridiplantae</taxon>
        <taxon>Streptophyta</taxon>
        <taxon>Embryophyta</taxon>
        <taxon>Tracheophyta</taxon>
        <taxon>Spermatophyta</taxon>
        <taxon>Magnoliopsida</taxon>
        <taxon>eudicotyledons</taxon>
        <taxon>Gunneridae</taxon>
        <taxon>Pentapetalae</taxon>
        <taxon>rosids</taxon>
        <taxon>fabids</taxon>
        <taxon>Fabales</taxon>
        <taxon>Fabaceae</taxon>
        <taxon>Papilionoideae</taxon>
        <taxon>50 kb inversion clade</taxon>
        <taxon>NPAAA clade</taxon>
        <taxon>indigoferoid/millettioid clade</taxon>
        <taxon>Phaseoleae</taxon>
        <taxon>Mucuna</taxon>
    </lineage>
</organism>
<gene>
    <name evidence="1" type="ORF">CR513_09084</name>
</gene>
<comment type="caution">
    <text evidence="1">The sequence shown here is derived from an EMBL/GenBank/DDBJ whole genome shotgun (WGS) entry which is preliminary data.</text>
</comment>
<sequence>MTIISLPTKKEQRFQDLCGTKNIRQVGKTYDNYDYITKILRGLLRRWRPQVIALRTFKDLKKLPMEELLGMLKVHEMKLNEDEGQWKGKSIALKAHKAQHPKPSR</sequence>
<keyword evidence="2" id="KW-1185">Reference proteome</keyword>
<evidence type="ECO:0000313" key="2">
    <source>
        <dbReference type="Proteomes" id="UP000257109"/>
    </source>
</evidence>
<dbReference type="Proteomes" id="UP000257109">
    <property type="component" value="Unassembled WGS sequence"/>
</dbReference>
<proteinExistence type="predicted"/>
<name>A0A371HVQ3_MUCPR</name>